<gene>
    <name evidence="3" type="ORF">BJ981_005772</name>
</gene>
<dbReference type="Pfam" id="PF01345">
    <property type="entry name" value="DUF11"/>
    <property type="match status" value="1"/>
</dbReference>
<dbReference type="RefSeq" id="WP_184616534.1">
    <property type="nucleotide sequence ID" value="NZ_BOOS01000041.1"/>
</dbReference>
<comment type="caution">
    <text evidence="3">The sequence shown here is derived from an EMBL/GenBank/DDBJ whole genome shotgun (WGS) entry which is preliminary data.</text>
</comment>
<feature type="chain" id="PRO_5039095254" description="DUF11 domain-containing protein" evidence="1">
    <location>
        <begin position="34"/>
        <end position="293"/>
    </location>
</feature>
<evidence type="ECO:0000313" key="3">
    <source>
        <dbReference type="EMBL" id="MBB5630008.1"/>
    </source>
</evidence>
<dbReference type="InterPro" id="IPR013783">
    <property type="entry name" value="Ig-like_fold"/>
</dbReference>
<evidence type="ECO:0000313" key="4">
    <source>
        <dbReference type="Proteomes" id="UP000588112"/>
    </source>
</evidence>
<evidence type="ECO:0000256" key="1">
    <source>
        <dbReference type="SAM" id="SignalP"/>
    </source>
</evidence>
<feature type="domain" description="DUF11" evidence="2">
    <location>
        <begin position="185"/>
        <end position="280"/>
    </location>
</feature>
<evidence type="ECO:0000259" key="2">
    <source>
        <dbReference type="Pfam" id="PF01345"/>
    </source>
</evidence>
<dbReference type="InterPro" id="IPR047589">
    <property type="entry name" value="DUF11_rpt"/>
</dbReference>
<dbReference type="Proteomes" id="UP000588112">
    <property type="component" value="Unassembled WGS sequence"/>
</dbReference>
<organism evidence="3 4">
    <name type="scientific">Sphaerisporangium krabiense</name>
    <dbReference type="NCBI Taxonomy" id="763782"/>
    <lineage>
        <taxon>Bacteria</taxon>
        <taxon>Bacillati</taxon>
        <taxon>Actinomycetota</taxon>
        <taxon>Actinomycetes</taxon>
        <taxon>Streptosporangiales</taxon>
        <taxon>Streptosporangiaceae</taxon>
        <taxon>Sphaerisporangium</taxon>
    </lineage>
</organism>
<keyword evidence="4" id="KW-1185">Reference proteome</keyword>
<dbReference type="GO" id="GO:0005975">
    <property type="term" value="P:carbohydrate metabolic process"/>
    <property type="evidence" value="ECO:0007669"/>
    <property type="project" value="UniProtKB-ARBA"/>
</dbReference>
<protein>
    <recommendedName>
        <fullName evidence="2">DUF11 domain-containing protein</fullName>
    </recommendedName>
</protein>
<name>A0A7W9DSW5_9ACTN</name>
<dbReference type="Gene3D" id="2.60.40.10">
    <property type="entry name" value="Immunoglobulins"/>
    <property type="match status" value="1"/>
</dbReference>
<proteinExistence type="predicted"/>
<dbReference type="AlphaFoldDB" id="A0A7W9DSW5"/>
<dbReference type="NCBIfam" id="TIGR01451">
    <property type="entry name" value="B_ant_repeat"/>
    <property type="match status" value="1"/>
</dbReference>
<keyword evidence="1" id="KW-0732">Signal</keyword>
<feature type="signal peptide" evidence="1">
    <location>
        <begin position="1"/>
        <end position="33"/>
    </location>
</feature>
<accession>A0A7W9DSW5</accession>
<dbReference type="EMBL" id="JACHBR010000002">
    <property type="protein sequence ID" value="MBB5630008.1"/>
    <property type="molecule type" value="Genomic_DNA"/>
</dbReference>
<dbReference type="InterPro" id="IPR001434">
    <property type="entry name" value="OmcB-like_DUF11"/>
</dbReference>
<sequence length="293" mass="28904">MRSLRHPLAVVATAVMLAVTVVASSLFAAPALADPPEVALSLSSAQVQAGDPVTVTVTVTNVHSFTVLNAAARVFTAPAALPSYATLTGCAGAAGPCTTVTDGGGTPVGFQAPVGALSGGASATVTFTLSVAPDAAPGERTFQGELRGSNYASELVTGPVLTVLAEADAAVALTATPRLGLLVPRIEFKVRVTGNGPGAVRDATVTTTLPAGLTASPGDCAAGQGAVTCATGTVPAGSSVTRTFSVPLGLLTIGVPYTFTATRTASDPVDPVSANDSDRVRCTVVSVVLVTCD</sequence>
<reference evidence="3 4" key="1">
    <citation type="submission" date="2020-08" db="EMBL/GenBank/DDBJ databases">
        <title>Sequencing the genomes of 1000 actinobacteria strains.</title>
        <authorList>
            <person name="Klenk H.-P."/>
        </authorList>
    </citation>
    <scope>NUCLEOTIDE SEQUENCE [LARGE SCALE GENOMIC DNA]</scope>
    <source>
        <strain evidence="3 4">DSM 45790</strain>
    </source>
</reference>